<dbReference type="AlphaFoldDB" id="A0A0R3T5L7"/>
<keyword evidence="2" id="KW-1185">Reference proteome</keyword>
<dbReference type="WBParaSite" id="HNAJ_0000235501-mRNA-1">
    <property type="protein sequence ID" value="HNAJ_0000235501-mRNA-1"/>
    <property type="gene ID" value="HNAJ_0000235501"/>
</dbReference>
<reference evidence="1 2" key="2">
    <citation type="submission" date="2018-11" db="EMBL/GenBank/DDBJ databases">
        <authorList>
            <consortium name="Pathogen Informatics"/>
        </authorList>
    </citation>
    <scope>NUCLEOTIDE SEQUENCE [LARGE SCALE GENOMIC DNA]</scope>
</reference>
<gene>
    <name evidence="1" type="ORF">HNAJ_LOCUS2354</name>
</gene>
<evidence type="ECO:0000313" key="3">
    <source>
        <dbReference type="WBParaSite" id="HNAJ_0000235501-mRNA-1"/>
    </source>
</evidence>
<reference evidence="3" key="1">
    <citation type="submission" date="2017-02" db="UniProtKB">
        <authorList>
            <consortium name="WormBaseParasite"/>
        </authorList>
    </citation>
    <scope>IDENTIFICATION</scope>
</reference>
<dbReference type="EMBL" id="UZAE01001135">
    <property type="protein sequence ID" value="VDN98213.1"/>
    <property type="molecule type" value="Genomic_DNA"/>
</dbReference>
<protein>
    <submittedName>
        <fullName evidence="3">Spore coat protein</fullName>
    </submittedName>
</protein>
<evidence type="ECO:0000313" key="2">
    <source>
        <dbReference type="Proteomes" id="UP000278807"/>
    </source>
</evidence>
<dbReference type="Proteomes" id="UP000278807">
    <property type="component" value="Unassembled WGS sequence"/>
</dbReference>
<name>A0A0R3T5L7_RODNA</name>
<organism evidence="3">
    <name type="scientific">Rodentolepis nana</name>
    <name type="common">Dwarf tapeworm</name>
    <name type="synonym">Hymenolepis nana</name>
    <dbReference type="NCBI Taxonomy" id="102285"/>
    <lineage>
        <taxon>Eukaryota</taxon>
        <taxon>Metazoa</taxon>
        <taxon>Spiralia</taxon>
        <taxon>Lophotrochozoa</taxon>
        <taxon>Platyhelminthes</taxon>
        <taxon>Cestoda</taxon>
        <taxon>Eucestoda</taxon>
        <taxon>Cyclophyllidea</taxon>
        <taxon>Hymenolepididae</taxon>
        <taxon>Rodentolepis</taxon>
    </lineage>
</organism>
<accession>A0A0R3T5L7</accession>
<sequence length="89" mass="10077">MDSGNMGDYQEMIDRAYNLMEEIEDKSAFLAACNTTRAMQSTLSTMSDKSSDEYQRLRQKQVEAQTYIWDAVSKGMKNIILGNPKPSAK</sequence>
<evidence type="ECO:0000313" key="1">
    <source>
        <dbReference type="EMBL" id="VDN98213.1"/>
    </source>
</evidence>
<proteinExistence type="predicted"/>